<protein>
    <recommendedName>
        <fullName evidence="4">Signal recognition particle</fullName>
    </recommendedName>
</protein>
<evidence type="ECO:0000313" key="2">
    <source>
        <dbReference type="EMBL" id="GHA13266.1"/>
    </source>
</evidence>
<dbReference type="EMBL" id="BMZE01000001">
    <property type="protein sequence ID" value="GHA13266.1"/>
    <property type="molecule type" value="Genomic_DNA"/>
</dbReference>
<feature type="signal peptide" evidence="1">
    <location>
        <begin position="1"/>
        <end position="18"/>
    </location>
</feature>
<reference evidence="2" key="2">
    <citation type="submission" date="2020-09" db="EMBL/GenBank/DDBJ databases">
        <authorList>
            <person name="Sun Q."/>
            <person name="Kim S."/>
        </authorList>
    </citation>
    <scope>NUCLEOTIDE SEQUENCE</scope>
    <source>
        <strain evidence="2">KCTC 32437</strain>
    </source>
</reference>
<feature type="chain" id="PRO_5037410597" description="Signal recognition particle" evidence="1">
    <location>
        <begin position="19"/>
        <end position="105"/>
    </location>
</feature>
<sequence>MRAIITGLLMAVALPAVGQDFGSMNTAVELGTVLGSEEACGLSYDQEAITAFIEAEVAADDMSFASTLQTMVMGQEMQINELSASAKTAHCAQITRVARSYGFIE</sequence>
<name>A0A918RY08_9HYPH</name>
<dbReference type="AlphaFoldDB" id="A0A918RY08"/>
<evidence type="ECO:0000256" key="1">
    <source>
        <dbReference type="SAM" id="SignalP"/>
    </source>
</evidence>
<reference evidence="2" key="1">
    <citation type="journal article" date="2014" name="Int. J. Syst. Evol. Microbiol.">
        <title>Complete genome sequence of Corynebacterium casei LMG S-19264T (=DSM 44701T), isolated from a smear-ripened cheese.</title>
        <authorList>
            <consortium name="US DOE Joint Genome Institute (JGI-PGF)"/>
            <person name="Walter F."/>
            <person name="Albersmeier A."/>
            <person name="Kalinowski J."/>
            <person name="Ruckert C."/>
        </authorList>
    </citation>
    <scope>NUCLEOTIDE SEQUENCE</scope>
    <source>
        <strain evidence="2">KCTC 32437</strain>
    </source>
</reference>
<proteinExistence type="predicted"/>
<organism evidence="2 3">
    <name type="scientific">Devosia pacifica</name>
    <dbReference type="NCBI Taxonomy" id="1335967"/>
    <lineage>
        <taxon>Bacteria</taxon>
        <taxon>Pseudomonadati</taxon>
        <taxon>Pseudomonadota</taxon>
        <taxon>Alphaproteobacteria</taxon>
        <taxon>Hyphomicrobiales</taxon>
        <taxon>Devosiaceae</taxon>
        <taxon>Devosia</taxon>
    </lineage>
</organism>
<evidence type="ECO:0008006" key="4">
    <source>
        <dbReference type="Google" id="ProtNLM"/>
    </source>
</evidence>
<dbReference type="RefSeq" id="WP_189422987.1">
    <property type="nucleotide sequence ID" value="NZ_BMZE01000001.1"/>
</dbReference>
<gene>
    <name evidence="2" type="ORF">GCM10007989_04810</name>
</gene>
<keyword evidence="3" id="KW-1185">Reference proteome</keyword>
<evidence type="ECO:0000313" key="3">
    <source>
        <dbReference type="Proteomes" id="UP000646579"/>
    </source>
</evidence>
<dbReference type="Proteomes" id="UP000646579">
    <property type="component" value="Unassembled WGS sequence"/>
</dbReference>
<accession>A0A918RY08</accession>
<comment type="caution">
    <text evidence="2">The sequence shown here is derived from an EMBL/GenBank/DDBJ whole genome shotgun (WGS) entry which is preliminary data.</text>
</comment>
<keyword evidence="1" id="KW-0732">Signal</keyword>